<evidence type="ECO:0000313" key="2">
    <source>
        <dbReference type="Proteomes" id="UP000239297"/>
    </source>
</evidence>
<dbReference type="EMBL" id="PRKW01000001">
    <property type="protein sequence ID" value="PPB50522.1"/>
    <property type="molecule type" value="Genomic_DNA"/>
</dbReference>
<evidence type="ECO:0000313" key="1">
    <source>
        <dbReference type="EMBL" id="PPB50522.1"/>
    </source>
</evidence>
<gene>
    <name evidence="1" type="ORF">C4K88_01090</name>
</gene>
<accession>A0A2S5J116</accession>
<dbReference type="AlphaFoldDB" id="A0A2S5J116"/>
<dbReference type="OrthoDB" id="9813147at2"/>
<keyword evidence="2" id="KW-1185">Reference proteome</keyword>
<name>A0A2S5J116_9MICC</name>
<protein>
    <submittedName>
        <fullName evidence="1">Uncharacterized protein</fullName>
    </submittedName>
</protein>
<dbReference type="Proteomes" id="UP000239297">
    <property type="component" value="Unassembled WGS sequence"/>
</dbReference>
<comment type="caution">
    <text evidence="1">The sequence shown here is derived from an EMBL/GenBank/DDBJ whole genome shotgun (WGS) entry which is preliminary data.</text>
</comment>
<reference evidence="1 2" key="1">
    <citation type="journal article" date="2014" name="Int. J. Syst. Evol. Microbiol.">
        <title>Arthrobacter pityocampae sp. nov., isolated from Thaumetopoea pityocampa (Lep., Thaumetopoeidae).</title>
        <authorList>
            <person name="Ince I.A."/>
            <person name="Demirbag Z."/>
            <person name="Kati H."/>
        </authorList>
    </citation>
    <scope>NUCLEOTIDE SEQUENCE [LARGE SCALE GENOMIC DNA]</scope>
    <source>
        <strain evidence="1 2">Tp2</strain>
    </source>
</reference>
<sequence length="67" mass="7125">MALGRTYAVSLVGMNGHVVEVEADIGHPLSSNRHTMDSNRASALCLRFPQVSLHNLTGPGVAPDEVQ</sequence>
<organism evidence="1 2">
    <name type="scientific">Arthrobacter pityocampae</name>
    <dbReference type="NCBI Taxonomy" id="547334"/>
    <lineage>
        <taxon>Bacteria</taxon>
        <taxon>Bacillati</taxon>
        <taxon>Actinomycetota</taxon>
        <taxon>Actinomycetes</taxon>
        <taxon>Micrococcales</taxon>
        <taxon>Micrococcaceae</taxon>
        <taxon>Arthrobacter</taxon>
    </lineage>
</organism>
<proteinExistence type="predicted"/>